<proteinExistence type="predicted"/>
<accession>A0A939DM40</accession>
<gene>
    <name evidence="1" type="ORF">J0A66_07730</name>
</gene>
<sequence length="283" mass="32520">MTIEMEDTEHQPSGLELGKWNQWFHHKFRQRLDWHRQRITGGEILLIVRMDSRLISCQGEKIASYEINSSTYHSLKAISHLPLACCLSALFPDSPQEWHELEQSLVELKQMDSHHLPGFESVMSQCRLLLQQCQARQGAVYQDLKEMAQRVRPLIAGALQQAAEDEINQLVPALDEIAGQTSADRAHTFMVVMGGHQPRYRELSKLIFRRWFEENAHPLLNFHHHVHFCEGGQGIDDAVELVARVLANQELSEAFLQSAVGLDQDVLGIVAKRTIDNYWLRRE</sequence>
<organism evidence="1 2">
    <name type="scientific">Bowmanella dokdonensis</name>
    <dbReference type="NCBI Taxonomy" id="751969"/>
    <lineage>
        <taxon>Bacteria</taxon>
        <taxon>Pseudomonadati</taxon>
        <taxon>Pseudomonadota</taxon>
        <taxon>Gammaproteobacteria</taxon>
        <taxon>Alteromonadales</taxon>
        <taxon>Alteromonadaceae</taxon>
        <taxon>Bowmanella</taxon>
    </lineage>
</organism>
<dbReference type="RefSeq" id="WP_206573212.1">
    <property type="nucleotide sequence ID" value="NZ_JAFKCV010000003.1"/>
</dbReference>
<protein>
    <submittedName>
        <fullName evidence="1">Uncharacterized protein</fullName>
    </submittedName>
</protein>
<comment type="caution">
    <text evidence="1">The sequence shown here is derived from an EMBL/GenBank/DDBJ whole genome shotgun (WGS) entry which is preliminary data.</text>
</comment>
<evidence type="ECO:0000313" key="1">
    <source>
        <dbReference type="EMBL" id="MBN7825110.1"/>
    </source>
</evidence>
<name>A0A939DM40_9ALTE</name>
<evidence type="ECO:0000313" key="2">
    <source>
        <dbReference type="Proteomes" id="UP000664654"/>
    </source>
</evidence>
<dbReference type="EMBL" id="JAFKCV010000003">
    <property type="protein sequence ID" value="MBN7825110.1"/>
    <property type="molecule type" value="Genomic_DNA"/>
</dbReference>
<reference evidence="1" key="1">
    <citation type="submission" date="2021-03" db="EMBL/GenBank/DDBJ databases">
        <title>novel species isolated from a fishpond in China.</title>
        <authorList>
            <person name="Lu H."/>
            <person name="Cai Z."/>
        </authorList>
    </citation>
    <scope>NUCLEOTIDE SEQUENCE</scope>
    <source>
        <strain evidence="1">JCM 30855</strain>
    </source>
</reference>
<dbReference type="Proteomes" id="UP000664654">
    <property type="component" value="Unassembled WGS sequence"/>
</dbReference>
<keyword evidence="2" id="KW-1185">Reference proteome</keyword>
<dbReference type="AlphaFoldDB" id="A0A939DM40"/>